<feature type="transmembrane region" description="Helical" evidence="1">
    <location>
        <begin position="111"/>
        <end position="129"/>
    </location>
</feature>
<evidence type="ECO:0000313" key="2">
    <source>
        <dbReference type="EMBL" id="KXA94797.1"/>
    </source>
</evidence>
<reference evidence="2 3" key="1">
    <citation type="journal article" date="2016" name="Sci. Rep.">
        <title>Metabolic traits of an uncultured archaeal lineage -MSBL1- from brine pools of the Red Sea.</title>
        <authorList>
            <person name="Mwirichia R."/>
            <person name="Alam I."/>
            <person name="Rashid M."/>
            <person name="Vinu M."/>
            <person name="Ba-Alawi W."/>
            <person name="Anthony Kamau A."/>
            <person name="Kamanda Ngugi D."/>
            <person name="Goker M."/>
            <person name="Klenk H.P."/>
            <person name="Bajic V."/>
            <person name="Stingl U."/>
        </authorList>
    </citation>
    <scope>NUCLEOTIDE SEQUENCE [LARGE SCALE GENOMIC DNA]</scope>
    <source>
        <strain evidence="2">SCGC-AAA259I07</strain>
    </source>
</reference>
<dbReference type="PANTHER" id="PTHR37308">
    <property type="entry name" value="INTEGRAL MEMBRANE PROTEIN"/>
    <property type="match status" value="1"/>
</dbReference>
<feature type="transmembrane region" description="Helical" evidence="1">
    <location>
        <begin position="12"/>
        <end position="38"/>
    </location>
</feature>
<sequence>MEKDSKKDTSIITFLKGVSMGLADLVPGVSGGTIALIAGIYERLILAIRSIDLKILIYLLRSPFDRKYLEKTKQSFQSIDYKFLLPLAGGIATAIIGASRLMYFLLFNYPAYINSFFFGLILISAGLVYNRINEKTLKNALSGPIGFLFAFIYAEVSLTISIHILPVIFISGFLAICAMILPGISGAFILYFLGQYDYMINALHSFPKSWPTIVVFLLGAVISLFSFSRLLSYLLKKYHAQTLFFLTGLMLGALRLPFRKVIAALEAPGIIQNPLTLAGAIISGLLGAFILIIIEMKRLRR</sequence>
<protein>
    <recommendedName>
        <fullName evidence="4">DUF368 domain-containing protein</fullName>
    </recommendedName>
</protein>
<keyword evidence="3" id="KW-1185">Reference proteome</keyword>
<dbReference type="EMBL" id="LHXQ01000028">
    <property type="protein sequence ID" value="KXA94797.1"/>
    <property type="molecule type" value="Genomic_DNA"/>
</dbReference>
<gene>
    <name evidence="2" type="ORF">AKJ36_02210</name>
</gene>
<evidence type="ECO:0000256" key="1">
    <source>
        <dbReference type="SAM" id="Phobius"/>
    </source>
</evidence>
<feature type="transmembrane region" description="Helical" evidence="1">
    <location>
        <begin position="141"/>
        <end position="162"/>
    </location>
</feature>
<feature type="transmembrane region" description="Helical" evidence="1">
    <location>
        <begin position="213"/>
        <end position="232"/>
    </location>
</feature>
<feature type="transmembrane region" description="Helical" evidence="1">
    <location>
        <begin position="168"/>
        <end position="193"/>
    </location>
</feature>
<evidence type="ECO:0000313" key="3">
    <source>
        <dbReference type="Proteomes" id="UP000070155"/>
    </source>
</evidence>
<name>A0A133UKR7_9EURY</name>
<feature type="transmembrane region" description="Helical" evidence="1">
    <location>
        <begin position="238"/>
        <end position="258"/>
    </location>
</feature>
<organism evidence="2 3">
    <name type="scientific">candidate division MSBL1 archaeon SCGC-AAA259I07</name>
    <dbReference type="NCBI Taxonomy" id="1698266"/>
    <lineage>
        <taxon>Archaea</taxon>
        <taxon>Methanobacteriati</taxon>
        <taxon>Methanobacteriota</taxon>
        <taxon>candidate division MSBL1</taxon>
    </lineage>
</organism>
<dbReference type="Pfam" id="PF04018">
    <property type="entry name" value="VCA0040-like"/>
    <property type="match status" value="1"/>
</dbReference>
<dbReference type="AlphaFoldDB" id="A0A133UKR7"/>
<keyword evidence="1" id="KW-0812">Transmembrane</keyword>
<accession>A0A133UKR7</accession>
<keyword evidence="1" id="KW-0472">Membrane</keyword>
<proteinExistence type="predicted"/>
<dbReference type="Proteomes" id="UP000070155">
    <property type="component" value="Unassembled WGS sequence"/>
</dbReference>
<feature type="transmembrane region" description="Helical" evidence="1">
    <location>
        <begin position="270"/>
        <end position="294"/>
    </location>
</feature>
<dbReference type="InterPro" id="IPR007163">
    <property type="entry name" value="VCA0040-like"/>
</dbReference>
<comment type="caution">
    <text evidence="2">The sequence shown here is derived from an EMBL/GenBank/DDBJ whole genome shotgun (WGS) entry which is preliminary data.</text>
</comment>
<keyword evidence="1" id="KW-1133">Transmembrane helix</keyword>
<evidence type="ECO:0008006" key="4">
    <source>
        <dbReference type="Google" id="ProtNLM"/>
    </source>
</evidence>
<dbReference type="PANTHER" id="PTHR37308:SF1">
    <property type="entry name" value="POLYPRENYL-PHOSPHATE TRANSPORTER"/>
    <property type="match status" value="1"/>
</dbReference>